<protein>
    <submittedName>
        <fullName evidence="1">Uncharacterized protein</fullName>
    </submittedName>
</protein>
<gene>
    <name evidence="1" type="ORF">SDC9_154532</name>
</gene>
<comment type="caution">
    <text evidence="1">The sequence shown here is derived from an EMBL/GenBank/DDBJ whole genome shotgun (WGS) entry which is preliminary data.</text>
</comment>
<dbReference type="AlphaFoldDB" id="A0A645F0Q9"/>
<proteinExistence type="predicted"/>
<dbReference type="EMBL" id="VSSQ01053222">
    <property type="protein sequence ID" value="MPN07266.1"/>
    <property type="molecule type" value="Genomic_DNA"/>
</dbReference>
<sequence>MGYVAVDQAVYLFAGADGSNDFKITGCLESLYQFPALCCLIHVIYTHI</sequence>
<name>A0A645F0Q9_9ZZZZ</name>
<evidence type="ECO:0000313" key="1">
    <source>
        <dbReference type="EMBL" id="MPN07266.1"/>
    </source>
</evidence>
<accession>A0A645F0Q9</accession>
<organism evidence="1">
    <name type="scientific">bioreactor metagenome</name>
    <dbReference type="NCBI Taxonomy" id="1076179"/>
    <lineage>
        <taxon>unclassified sequences</taxon>
        <taxon>metagenomes</taxon>
        <taxon>ecological metagenomes</taxon>
    </lineage>
</organism>
<reference evidence="1" key="1">
    <citation type="submission" date="2019-08" db="EMBL/GenBank/DDBJ databases">
        <authorList>
            <person name="Kucharzyk K."/>
            <person name="Murdoch R.W."/>
            <person name="Higgins S."/>
            <person name="Loffler F."/>
        </authorList>
    </citation>
    <scope>NUCLEOTIDE SEQUENCE</scope>
</reference>